<accession>A0ABV8YIV4</accession>
<keyword evidence="2" id="KW-1185">Reference proteome</keyword>
<gene>
    <name evidence="1" type="ORF">ACFPH6_04240</name>
</gene>
<name>A0ABV8YIV4_9ACTN</name>
<proteinExistence type="predicted"/>
<protein>
    <submittedName>
        <fullName evidence="1">Uncharacterized protein</fullName>
    </submittedName>
</protein>
<dbReference type="Proteomes" id="UP001596012">
    <property type="component" value="Unassembled WGS sequence"/>
</dbReference>
<evidence type="ECO:0000313" key="1">
    <source>
        <dbReference type="EMBL" id="MFC4463793.1"/>
    </source>
</evidence>
<reference evidence="2" key="1">
    <citation type="journal article" date="2019" name="Int. J. Syst. Evol. Microbiol.">
        <title>The Global Catalogue of Microorganisms (GCM) 10K type strain sequencing project: providing services to taxonomists for standard genome sequencing and annotation.</title>
        <authorList>
            <consortium name="The Broad Institute Genomics Platform"/>
            <consortium name="The Broad Institute Genome Sequencing Center for Infectious Disease"/>
            <person name="Wu L."/>
            <person name="Ma J."/>
        </authorList>
    </citation>
    <scope>NUCLEOTIDE SEQUENCE [LARGE SCALE GENOMIC DNA]</scope>
    <source>
        <strain evidence="2">DT43</strain>
    </source>
</reference>
<dbReference type="RefSeq" id="WP_386337393.1">
    <property type="nucleotide sequence ID" value="NZ_JBHSFG010000009.1"/>
</dbReference>
<dbReference type="EMBL" id="JBHSFG010000009">
    <property type="protein sequence ID" value="MFC4463793.1"/>
    <property type="molecule type" value="Genomic_DNA"/>
</dbReference>
<comment type="caution">
    <text evidence="1">The sequence shown here is derived from an EMBL/GenBank/DDBJ whole genome shotgun (WGS) entry which is preliminary data.</text>
</comment>
<sequence>MSKPDYDEVLKRLGKIVAKVDKVEETARHGAEQKVWRQLHFLRLEVHRLQNDMRGGDEATSSAES</sequence>
<organism evidence="1 2">
    <name type="scientific">Streptomyces xiangluensis</name>
    <dbReference type="NCBI Taxonomy" id="2665720"/>
    <lineage>
        <taxon>Bacteria</taxon>
        <taxon>Bacillati</taxon>
        <taxon>Actinomycetota</taxon>
        <taxon>Actinomycetes</taxon>
        <taxon>Kitasatosporales</taxon>
        <taxon>Streptomycetaceae</taxon>
        <taxon>Streptomyces</taxon>
    </lineage>
</organism>
<evidence type="ECO:0000313" key="2">
    <source>
        <dbReference type="Proteomes" id="UP001596012"/>
    </source>
</evidence>